<evidence type="ECO:0000259" key="2">
    <source>
        <dbReference type="Pfam" id="PF13649"/>
    </source>
</evidence>
<proteinExistence type="predicted"/>
<accession>A0A285LRV8</accession>
<dbReference type="STRING" id="1379680.GCA_001612615_03861"/>
<keyword evidence="1 3" id="KW-0808">Transferase</keyword>
<dbReference type="PANTHER" id="PTHR43861:SF3">
    <property type="entry name" value="PUTATIVE (AFU_ORTHOLOGUE AFUA_2G14390)-RELATED"/>
    <property type="match status" value="1"/>
</dbReference>
<keyword evidence="4" id="KW-1185">Reference proteome</keyword>
<dbReference type="RefSeq" id="WP_097246535.1">
    <property type="nucleotide sequence ID" value="NZ_OBEG01000004.1"/>
</dbReference>
<reference evidence="3 4" key="1">
    <citation type="submission" date="2017-09" db="EMBL/GenBank/DDBJ databases">
        <authorList>
            <person name="Ehlers B."/>
            <person name="Leendertz F.H."/>
        </authorList>
    </citation>
    <scope>NUCLEOTIDE SEQUENCE [LARGE SCALE GENOMIC DNA]</scope>
    <source>
        <strain evidence="3 4">DSM 45537</strain>
    </source>
</reference>
<sequence>MDAADWDARYAQSELVWGAPPNSTVVEHVYGLDRRVPPRPGTADGETLPRALDLACGEGRNAVWLATHGWEVHAVDYSQVGIDKGRTVATRLSRSVRGRITWQCADVTDLDAAGVTGPYELVLMVFLHLPAEQRRAVLRRAAELLTPAGTLLVLGHDTLNLAEGFGGPPDPSILFTPDDIVADLAATSDLEIRTAERVLRPTEHRDAIDALVIATKPAPEPVEPDNPS</sequence>
<protein>
    <submittedName>
        <fullName evidence="3">Methyltransferase domain-containing protein</fullName>
    </submittedName>
</protein>
<evidence type="ECO:0000313" key="3">
    <source>
        <dbReference type="EMBL" id="SNY87625.1"/>
    </source>
</evidence>
<dbReference type="Proteomes" id="UP000219565">
    <property type="component" value="Unassembled WGS sequence"/>
</dbReference>
<dbReference type="OrthoDB" id="9786503at2"/>
<dbReference type="EMBL" id="OBEG01000004">
    <property type="protein sequence ID" value="SNY87625.1"/>
    <property type="molecule type" value="Genomic_DNA"/>
</dbReference>
<dbReference type="Gene3D" id="3.40.50.150">
    <property type="entry name" value="Vaccinia Virus protein VP39"/>
    <property type="match status" value="1"/>
</dbReference>
<evidence type="ECO:0000256" key="1">
    <source>
        <dbReference type="ARBA" id="ARBA00022679"/>
    </source>
</evidence>
<dbReference type="AlphaFoldDB" id="A0A285LRV8"/>
<name>A0A285LRV8_9NOCA</name>
<gene>
    <name evidence="3" type="ORF">SAMN04244553_4573</name>
</gene>
<dbReference type="InterPro" id="IPR029063">
    <property type="entry name" value="SAM-dependent_MTases_sf"/>
</dbReference>
<feature type="domain" description="Methyltransferase" evidence="2">
    <location>
        <begin position="52"/>
        <end position="149"/>
    </location>
</feature>
<dbReference type="Pfam" id="PF13649">
    <property type="entry name" value="Methyltransf_25"/>
    <property type="match status" value="1"/>
</dbReference>
<dbReference type="GO" id="GO:0032259">
    <property type="term" value="P:methylation"/>
    <property type="evidence" value="ECO:0007669"/>
    <property type="project" value="UniProtKB-KW"/>
</dbReference>
<dbReference type="SUPFAM" id="SSF53335">
    <property type="entry name" value="S-adenosyl-L-methionine-dependent methyltransferases"/>
    <property type="match status" value="1"/>
</dbReference>
<dbReference type="InterPro" id="IPR041698">
    <property type="entry name" value="Methyltransf_25"/>
</dbReference>
<dbReference type="CDD" id="cd02440">
    <property type="entry name" value="AdoMet_MTases"/>
    <property type="match status" value="1"/>
</dbReference>
<dbReference type="PANTHER" id="PTHR43861">
    <property type="entry name" value="TRANS-ACONITATE 2-METHYLTRANSFERASE-RELATED"/>
    <property type="match status" value="1"/>
</dbReference>
<keyword evidence="3" id="KW-0489">Methyltransferase</keyword>
<evidence type="ECO:0000313" key="4">
    <source>
        <dbReference type="Proteomes" id="UP000219565"/>
    </source>
</evidence>
<organism evidence="3 4">
    <name type="scientific">Nocardia amikacinitolerans</name>
    <dbReference type="NCBI Taxonomy" id="756689"/>
    <lineage>
        <taxon>Bacteria</taxon>
        <taxon>Bacillati</taxon>
        <taxon>Actinomycetota</taxon>
        <taxon>Actinomycetes</taxon>
        <taxon>Mycobacteriales</taxon>
        <taxon>Nocardiaceae</taxon>
        <taxon>Nocardia</taxon>
    </lineage>
</organism>
<dbReference type="GO" id="GO:0008168">
    <property type="term" value="F:methyltransferase activity"/>
    <property type="evidence" value="ECO:0007669"/>
    <property type="project" value="UniProtKB-KW"/>
</dbReference>